<gene>
    <name evidence="1" type="primary">Contig17543.g18660</name>
    <name evidence="1" type="ORF">STYLEM_9424</name>
</gene>
<accession>A0A078AF36</accession>
<dbReference type="AlphaFoldDB" id="A0A078AF36"/>
<dbReference type="SUPFAM" id="SSF47072">
    <property type="entry name" value="Cysteine alpha-hairpin motif"/>
    <property type="match status" value="1"/>
</dbReference>
<name>A0A078AF36_STYLE</name>
<organism evidence="1 2">
    <name type="scientific">Stylonychia lemnae</name>
    <name type="common">Ciliate</name>
    <dbReference type="NCBI Taxonomy" id="5949"/>
    <lineage>
        <taxon>Eukaryota</taxon>
        <taxon>Sar</taxon>
        <taxon>Alveolata</taxon>
        <taxon>Ciliophora</taxon>
        <taxon>Intramacronucleata</taxon>
        <taxon>Spirotrichea</taxon>
        <taxon>Stichotrichia</taxon>
        <taxon>Sporadotrichida</taxon>
        <taxon>Oxytrichidae</taxon>
        <taxon>Stylonychinae</taxon>
        <taxon>Stylonychia</taxon>
    </lineage>
</organism>
<reference evidence="1 2" key="1">
    <citation type="submission" date="2014-06" db="EMBL/GenBank/DDBJ databases">
        <authorList>
            <person name="Swart Estienne"/>
        </authorList>
    </citation>
    <scope>NUCLEOTIDE SEQUENCE [LARGE SCALE GENOMIC DNA]</scope>
    <source>
        <strain evidence="1 2">130c</strain>
    </source>
</reference>
<protein>
    <submittedName>
        <fullName evidence="1">Uncharacterized protein</fullName>
    </submittedName>
</protein>
<proteinExistence type="predicted"/>
<evidence type="ECO:0000313" key="1">
    <source>
        <dbReference type="EMBL" id="CDW80426.1"/>
    </source>
</evidence>
<dbReference type="OMA" id="LETEDWY"/>
<dbReference type="InParanoid" id="A0A078AF36"/>
<dbReference type="Proteomes" id="UP000039865">
    <property type="component" value="Unassembled WGS sequence"/>
</dbReference>
<evidence type="ECO:0000313" key="2">
    <source>
        <dbReference type="Proteomes" id="UP000039865"/>
    </source>
</evidence>
<dbReference type="OrthoDB" id="304693at2759"/>
<sequence>MVEPFHSVSLTTHPCYTFQQRMVNCLKTEEMPTRMCVLETEDWYECKGRKKHRAFHNFISTELNRHKIYSLPSYDPNTDTFKDGRLPKDVDTYFGKGKDQQTYYS</sequence>
<dbReference type="InterPro" id="IPR009069">
    <property type="entry name" value="Cys_alpha_HP_mot_SF"/>
</dbReference>
<keyword evidence="2" id="KW-1185">Reference proteome</keyword>
<dbReference type="EMBL" id="CCKQ01008958">
    <property type="protein sequence ID" value="CDW80426.1"/>
    <property type="molecule type" value="Genomic_DNA"/>
</dbReference>